<dbReference type="GO" id="GO:0003743">
    <property type="term" value="F:translation initiation factor activity"/>
    <property type="evidence" value="ECO:0007669"/>
    <property type="project" value="UniProtKB-KW"/>
</dbReference>
<keyword evidence="5" id="KW-0648">Protein biosynthesis</keyword>
<dbReference type="EnsemblMetazoa" id="CLYHEMT021286.1">
    <property type="protein sequence ID" value="CLYHEMP021286.1"/>
    <property type="gene ID" value="CLYHEMG021286"/>
</dbReference>
<comment type="function">
    <text evidence="8">Acts as a component of the translation initiation factor 2B (eIF2B) complex, which catalyzes the exchange of GDP for GTP on the eukaryotic initiation factor 2 (eIF2) complex gamma subunit. Its guanine nucleotide exchange factor activity is repressed when bound to eIF2 complex phosphorylated on the alpha subunit, thereby limiting the amount of methionyl-initiator methionine tRNA available to the ribosome and consequently global translation is repressed.</text>
</comment>
<dbReference type="CDD" id="cd04198">
    <property type="entry name" value="eIF-2B_gamma_N"/>
    <property type="match status" value="1"/>
</dbReference>
<feature type="domain" description="Nucleotidyl transferase" evidence="10">
    <location>
        <begin position="7"/>
        <end position="144"/>
    </location>
</feature>
<comment type="subcellular location">
    <subcellularLocation>
        <location evidence="1">Cytoplasm</location>
        <location evidence="1">Cytosol</location>
    </subcellularLocation>
</comment>
<evidence type="ECO:0000256" key="3">
    <source>
        <dbReference type="ARBA" id="ARBA00022490"/>
    </source>
</evidence>
<keyword evidence="3" id="KW-0963">Cytoplasm</keyword>
<dbReference type="InterPro" id="IPR005835">
    <property type="entry name" value="NTP_transferase_dom"/>
</dbReference>
<dbReference type="SUPFAM" id="SSF53448">
    <property type="entry name" value="Nucleotide-diphospho-sugar transferases"/>
    <property type="match status" value="1"/>
</dbReference>
<comment type="similarity">
    <text evidence="2">Belongs to the eIF-2B gamma/epsilon subunits family.</text>
</comment>
<dbReference type="OrthoDB" id="10250549at2759"/>
<evidence type="ECO:0000256" key="2">
    <source>
        <dbReference type="ARBA" id="ARBA00007878"/>
    </source>
</evidence>
<dbReference type="GO" id="GO:0005851">
    <property type="term" value="C:eukaryotic translation initiation factor 2B complex"/>
    <property type="evidence" value="ECO:0007669"/>
    <property type="project" value="TreeGrafter"/>
</dbReference>
<dbReference type="Proteomes" id="UP000594262">
    <property type="component" value="Unplaced"/>
</dbReference>
<evidence type="ECO:0000256" key="4">
    <source>
        <dbReference type="ARBA" id="ARBA00022540"/>
    </source>
</evidence>
<evidence type="ECO:0000256" key="7">
    <source>
        <dbReference type="ARBA" id="ARBA00044229"/>
    </source>
</evidence>
<dbReference type="Pfam" id="PF00483">
    <property type="entry name" value="NTP_transferase"/>
    <property type="match status" value="1"/>
</dbReference>
<evidence type="ECO:0000256" key="8">
    <source>
        <dbReference type="ARBA" id="ARBA00045373"/>
    </source>
</evidence>
<evidence type="ECO:0000256" key="9">
    <source>
        <dbReference type="ARBA" id="ARBA00046432"/>
    </source>
</evidence>
<evidence type="ECO:0000256" key="5">
    <source>
        <dbReference type="ARBA" id="ARBA00022917"/>
    </source>
</evidence>
<dbReference type="PANTHER" id="PTHR45989:SF1">
    <property type="entry name" value="TRANSLATION INITIATION FACTOR EIF-2B SUBUNIT GAMMA"/>
    <property type="match status" value="1"/>
</dbReference>
<protein>
    <recommendedName>
        <fullName evidence="6">Translation initiation factor eIF2B subunit gamma</fullName>
    </recommendedName>
    <alternativeName>
        <fullName evidence="7">eIF2B GDP-GTP exchange factor subunit gamma</fullName>
    </alternativeName>
</protein>
<dbReference type="InterPro" id="IPR051960">
    <property type="entry name" value="eIF2B_gamma"/>
</dbReference>
<dbReference type="GO" id="GO:0005829">
    <property type="term" value="C:cytosol"/>
    <property type="evidence" value="ECO:0007669"/>
    <property type="project" value="UniProtKB-SubCell"/>
</dbReference>
<evidence type="ECO:0000313" key="11">
    <source>
        <dbReference type="EnsemblMetazoa" id="CLYHEMP021286.1"/>
    </source>
</evidence>
<dbReference type="PANTHER" id="PTHR45989">
    <property type="entry name" value="TRANSLATION INITIATION FACTOR EIF-2B SUBUNIT GAMMA"/>
    <property type="match status" value="1"/>
</dbReference>
<keyword evidence="12" id="KW-1185">Reference proteome</keyword>
<keyword evidence="4" id="KW-0396">Initiation factor</keyword>
<evidence type="ECO:0000259" key="10">
    <source>
        <dbReference type="Pfam" id="PF00483"/>
    </source>
</evidence>
<reference evidence="11" key="1">
    <citation type="submission" date="2021-01" db="UniProtKB">
        <authorList>
            <consortium name="EnsemblMetazoa"/>
        </authorList>
    </citation>
    <scope>IDENTIFICATION</scope>
</reference>
<evidence type="ECO:0000313" key="12">
    <source>
        <dbReference type="Proteomes" id="UP000594262"/>
    </source>
</evidence>
<dbReference type="GO" id="GO:0005085">
    <property type="term" value="F:guanyl-nucleotide exchange factor activity"/>
    <property type="evidence" value="ECO:0007669"/>
    <property type="project" value="TreeGrafter"/>
</dbReference>
<name>A0A7M5XD34_9CNID</name>
<dbReference type="Gene3D" id="3.90.550.10">
    <property type="entry name" value="Spore Coat Polysaccharide Biosynthesis Protein SpsA, Chain A"/>
    <property type="match status" value="1"/>
</dbReference>
<sequence>MVLELQPVILAGGEGSKLFPLTDTIPKCLLPVGNKPMIWYPVQFLEKYGFQDFMVIVRKASAEKIHEALRTHCQESSKFQMICIDDDEDIGTAEAMVLIKDKTKTDLLVVSSDMVTDLALHRLVDTYRTYDATLCAVMAKRVDVHPQVEQTKSNKKSKITDPNVGTRDIVSIDPKENRLLFLSNEADLEQETISFTKSLLKKYPKMKIQSSLVDAHLYIIKNWLLSYLAQKP</sequence>
<evidence type="ECO:0000256" key="1">
    <source>
        <dbReference type="ARBA" id="ARBA00004514"/>
    </source>
</evidence>
<dbReference type="AlphaFoldDB" id="A0A7M5XD34"/>
<organism evidence="11 12">
    <name type="scientific">Clytia hemisphaerica</name>
    <dbReference type="NCBI Taxonomy" id="252671"/>
    <lineage>
        <taxon>Eukaryota</taxon>
        <taxon>Metazoa</taxon>
        <taxon>Cnidaria</taxon>
        <taxon>Hydrozoa</taxon>
        <taxon>Hydroidolina</taxon>
        <taxon>Leptothecata</taxon>
        <taxon>Obeliida</taxon>
        <taxon>Clytiidae</taxon>
        <taxon>Clytia</taxon>
    </lineage>
</organism>
<comment type="subunit">
    <text evidence="9">Component of the translation initiation factor 2B (eIF2B) complex which is a heterodecamer of two sets of five different subunits: alpha, beta, gamma, delta and epsilon. Subunits alpha, beta and delta comprise a regulatory subcomplex and subunits epsilon and gamma comprise a catalytic subcomplex. Within the complex, the hexameric regulatory complex resides at the center, with the two heterodimeric catalytic subcomplexes bound on opposite sides.</text>
</comment>
<evidence type="ECO:0000256" key="6">
    <source>
        <dbReference type="ARBA" id="ARBA00044196"/>
    </source>
</evidence>
<proteinExistence type="inferred from homology"/>
<accession>A0A7M5XD34</accession>
<dbReference type="GO" id="GO:0002183">
    <property type="term" value="P:cytoplasmic translational initiation"/>
    <property type="evidence" value="ECO:0007669"/>
    <property type="project" value="TreeGrafter"/>
</dbReference>
<dbReference type="InterPro" id="IPR029044">
    <property type="entry name" value="Nucleotide-diphossugar_trans"/>
</dbReference>